<organism evidence="1 2">
    <name type="scientific">Agrobacterium rosae</name>
    <dbReference type="NCBI Taxonomy" id="1972867"/>
    <lineage>
        <taxon>Bacteria</taxon>
        <taxon>Pseudomonadati</taxon>
        <taxon>Pseudomonadota</taxon>
        <taxon>Alphaproteobacteria</taxon>
        <taxon>Hyphomicrobiales</taxon>
        <taxon>Rhizobiaceae</taxon>
        <taxon>Rhizobium/Agrobacterium group</taxon>
        <taxon>Agrobacterium</taxon>
    </lineage>
</organism>
<sequence length="86" mass="9778">MWCRSGVPTQVLVQIAQADAYSPSLRLERRDTLCVIRPCLMNLYPLFAAAAEREMATIAEQQEPEVALRQMISAARCKRGRRQSQK</sequence>
<proteinExistence type="predicted"/>
<name>A0AAE5RTH4_9HYPH</name>
<accession>A0AAE5RTH4</accession>
<dbReference type="EMBL" id="NXEJ01000012">
    <property type="protein sequence ID" value="POO48819.1"/>
    <property type="molecule type" value="Genomic_DNA"/>
</dbReference>
<evidence type="ECO:0000313" key="2">
    <source>
        <dbReference type="Proteomes" id="UP000237447"/>
    </source>
</evidence>
<gene>
    <name evidence="1" type="ORF">CPJ18_22800</name>
</gene>
<dbReference type="Proteomes" id="UP000237447">
    <property type="component" value="Unassembled WGS sequence"/>
</dbReference>
<evidence type="ECO:0000313" key="1">
    <source>
        <dbReference type="EMBL" id="POO48819.1"/>
    </source>
</evidence>
<reference evidence="1 2" key="1">
    <citation type="journal article" date="2018" name="Syst. Appl. Microbiol.">
        <title>Agrobacterium rosae sp. nov., isolated from galls on different agricultural crops.</title>
        <authorList>
            <person name="Kuzmanovic N."/>
            <person name="Pulawska J."/>
            <person name="Smalla K."/>
            <person name="Nesme X."/>
        </authorList>
    </citation>
    <scope>NUCLEOTIDE SEQUENCE [LARGE SCALE GENOMIC DNA]</scope>
    <source>
        <strain evidence="1 2">NCPPB 1650</strain>
    </source>
</reference>
<dbReference type="AlphaFoldDB" id="A0AAE5RTH4"/>
<comment type="caution">
    <text evidence="1">The sequence shown here is derived from an EMBL/GenBank/DDBJ whole genome shotgun (WGS) entry which is preliminary data.</text>
</comment>
<protein>
    <submittedName>
        <fullName evidence="1">Uncharacterized protein</fullName>
    </submittedName>
</protein>